<dbReference type="AlphaFoldDB" id="A0A5C7BIY4"/>
<accession>A0A5C7BIY4</accession>
<dbReference type="EMBL" id="VOSB01000002">
    <property type="protein sequence ID" value="TXE19931.1"/>
    <property type="molecule type" value="Genomic_DNA"/>
</dbReference>
<comment type="caution">
    <text evidence="1">The sequence shown here is derived from an EMBL/GenBank/DDBJ whole genome shotgun (WGS) entry which is preliminary data.</text>
</comment>
<sequence>MENDLNFYKDISKNNLPLTELLKNDSLFYNVPENWYIVITDIENSTDAVSKGLHNDVNLSATGSIITVLNTLKTVDKTIKIPYFFGGDGSTFLVPTAVLKPVLLALNNYSQHIKKTLELNLRVGQLEVGKVYKDNVTLKITKIRHNKYLTTPVVLGNGLKYAERTIKDSFKPNLISAKQNIKLNLEGMECRWDEIYPNQIDKKVICLLVDCAMEKQQAQVYGAIMKEIDLIFGDLEKRNPISTIKLKLNTSLAKIRKEMYTKIGKYQLTYLASSWLVTKIGAFYFKFFKAGRLYKYRVVQLSDTIMLDGFLNTVISGTDQQIASLKSFLDDLEFNKTIIYGMHVTHASIMSCYIEDREEKHIHFVDGTEGGYTSAAIMFKEKLKKSQFRQP</sequence>
<reference evidence="1 2" key="1">
    <citation type="submission" date="2019-08" db="EMBL/GenBank/DDBJ databases">
        <title>Genome of Psychroserpens burtonensis ACAM 167.</title>
        <authorList>
            <person name="Bowman J.P."/>
        </authorList>
    </citation>
    <scope>NUCLEOTIDE SEQUENCE [LARGE SCALE GENOMIC DNA]</scope>
    <source>
        <strain evidence="1 2">ACAM 167</strain>
    </source>
</reference>
<dbReference type="InterPro" id="IPR021445">
    <property type="entry name" value="DUF3095"/>
</dbReference>
<evidence type="ECO:0000313" key="1">
    <source>
        <dbReference type="EMBL" id="TXE19931.1"/>
    </source>
</evidence>
<dbReference type="OrthoDB" id="5342145at2"/>
<evidence type="ECO:0000313" key="2">
    <source>
        <dbReference type="Proteomes" id="UP000321938"/>
    </source>
</evidence>
<proteinExistence type="predicted"/>
<dbReference type="Proteomes" id="UP000321938">
    <property type="component" value="Unassembled WGS sequence"/>
</dbReference>
<protein>
    <submittedName>
        <fullName evidence="1">DUF3095 domain-containing protein</fullName>
    </submittedName>
</protein>
<dbReference type="Pfam" id="PF11294">
    <property type="entry name" value="DUF3095"/>
    <property type="match status" value="1"/>
</dbReference>
<gene>
    <name evidence="1" type="ORF">ES692_01340</name>
</gene>
<organism evidence="1 2">
    <name type="scientific">Psychroserpens burtonensis</name>
    <dbReference type="NCBI Taxonomy" id="49278"/>
    <lineage>
        <taxon>Bacteria</taxon>
        <taxon>Pseudomonadati</taxon>
        <taxon>Bacteroidota</taxon>
        <taxon>Flavobacteriia</taxon>
        <taxon>Flavobacteriales</taxon>
        <taxon>Flavobacteriaceae</taxon>
        <taxon>Psychroserpens</taxon>
    </lineage>
</organism>
<name>A0A5C7BIY4_9FLAO</name>
<dbReference type="RefSeq" id="WP_037052186.1">
    <property type="nucleotide sequence ID" value="NZ_VOSB01000002.1"/>
</dbReference>
<keyword evidence="2" id="KW-1185">Reference proteome</keyword>
<dbReference type="STRING" id="1123037.GCA_000425305_02833"/>